<dbReference type="AlphaFoldDB" id="A0A6C0I340"/>
<reference evidence="1" key="1">
    <citation type="journal article" date="2020" name="Nature">
        <title>Giant virus diversity and host interactions through global metagenomics.</title>
        <authorList>
            <person name="Schulz F."/>
            <person name="Roux S."/>
            <person name="Paez-Espino D."/>
            <person name="Jungbluth S."/>
            <person name="Walsh D.A."/>
            <person name="Denef V.J."/>
            <person name="McMahon K.D."/>
            <person name="Konstantinidis K.T."/>
            <person name="Eloe-Fadrosh E.A."/>
            <person name="Kyrpides N.C."/>
            <person name="Woyke T."/>
        </authorList>
    </citation>
    <scope>NUCLEOTIDE SEQUENCE</scope>
    <source>
        <strain evidence="1">GVMAG-M-3300023184-18</strain>
    </source>
</reference>
<dbReference type="EMBL" id="MN740076">
    <property type="protein sequence ID" value="QHT86776.1"/>
    <property type="molecule type" value="Genomic_DNA"/>
</dbReference>
<accession>A0A6C0I340</accession>
<proteinExistence type="predicted"/>
<evidence type="ECO:0000313" key="1">
    <source>
        <dbReference type="EMBL" id="QHT86776.1"/>
    </source>
</evidence>
<protein>
    <submittedName>
        <fullName evidence="1">Uncharacterized protein</fullName>
    </submittedName>
</protein>
<name>A0A6C0I340_9ZZZZ</name>
<sequence>MDNSKSNYKVCTSKKYYIIEGVDAETETEDCENDFFNKLKCMTQCNESIENVNIDTCCLLTKEVLNDIHVTLNCGHKFNYIPLYKEVVIQKTSAGMTTNGYYNSCTLRLNEMKCPYCRRVQDKLLPFLNYDDIKRLRGVNGPESLCMKARICEHIETAIIKRKNSKKKISDSCECNAIHLVNGVYYCKKHCDQVNNGSAAVVISTTVSEDVCGVILKSGKNKGLLCTSSSKCRIHAHLRKGGGIVAAVASPQMDYPNGLIH</sequence>
<organism evidence="1">
    <name type="scientific">viral metagenome</name>
    <dbReference type="NCBI Taxonomy" id="1070528"/>
    <lineage>
        <taxon>unclassified sequences</taxon>
        <taxon>metagenomes</taxon>
        <taxon>organismal metagenomes</taxon>
    </lineage>
</organism>